<comment type="caution">
    <text evidence="3">The sequence shown here is derived from an EMBL/GenBank/DDBJ whole genome shotgun (WGS) entry which is preliminary data.</text>
</comment>
<evidence type="ECO:0000313" key="4">
    <source>
        <dbReference type="Proteomes" id="UP001183817"/>
    </source>
</evidence>
<feature type="region of interest" description="Disordered" evidence="1">
    <location>
        <begin position="130"/>
        <end position="149"/>
    </location>
</feature>
<dbReference type="EMBL" id="JAVDYI010000001">
    <property type="protein sequence ID" value="MDR7359977.1"/>
    <property type="molecule type" value="Genomic_DNA"/>
</dbReference>
<organism evidence="3 4">
    <name type="scientific">Paeniglutamicibacter sulfureus</name>
    <dbReference type="NCBI Taxonomy" id="43666"/>
    <lineage>
        <taxon>Bacteria</taxon>
        <taxon>Bacillati</taxon>
        <taxon>Actinomycetota</taxon>
        <taxon>Actinomycetes</taxon>
        <taxon>Micrococcales</taxon>
        <taxon>Micrococcaceae</taxon>
        <taxon>Paeniglutamicibacter</taxon>
    </lineage>
</organism>
<accession>A0ABU2BMU1</accession>
<evidence type="ECO:0000256" key="1">
    <source>
        <dbReference type="SAM" id="MobiDB-lite"/>
    </source>
</evidence>
<feature type="transmembrane region" description="Helical" evidence="2">
    <location>
        <begin position="9"/>
        <end position="27"/>
    </location>
</feature>
<keyword evidence="2" id="KW-0812">Transmembrane</keyword>
<reference evidence="3 4" key="1">
    <citation type="submission" date="2023-07" db="EMBL/GenBank/DDBJ databases">
        <title>Sequencing the genomes of 1000 actinobacteria strains.</title>
        <authorList>
            <person name="Klenk H.-P."/>
        </authorList>
    </citation>
    <scope>NUCLEOTIDE SEQUENCE [LARGE SCALE GENOMIC DNA]</scope>
    <source>
        <strain evidence="3 4">DSM 20167</strain>
    </source>
</reference>
<gene>
    <name evidence="3" type="ORF">J2S64_003668</name>
</gene>
<feature type="transmembrane region" description="Helical" evidence="2">
    <location>
        <begin position="47"/>
        <end position="66"/>
    </location>
</feature>
<feature type="compositionally biased region" description="Basic and acidic residues" evidence="1">
    <location>
        <begin position="131"/>
        <end position="149"/>
    </location>
</feature>
<protein>
    <submittedName>
        <fullName evidence="3">Uncharacterized protein</fullName>
    </submittedName>
</protein>
<proteinExistence type="predicted"/>
<keyword evidence="2" id="KW-1133">Transmembrane helix</keyword>
<evidence type="ECO:0000256" key="2">
    <source>
        <dbReference type="SAM" id="Phobius"/>
    </source>
</evidence>
<keyword evidence="2" id="KW-0472">Membrane</keyword>
<keyword evidence="4" id="KW-1185">Reference proteome</keyword>
<sequence>MTLGRRWKLVCYLLGAAVAGGIIGRLFPPFVLDDPFWRDFWSGPPVAGIFALGGAGIAYGAALLGARTSRTAAKRQEWWDRAEWALTLARSDKYVDRIIGLEALTALSSEATRTEYRLILAVTEAVSGEGVESRDPVGDVDTPPRVRDN</sequence>
<name>A0ABU2BMU1_9MICC</name>
<evidence type="ECO:0000313" key="3">
    <source>
        <dbReference type="EMBL" id="MDR7359977.1"/>
    </source>
</evidence>
<dbReference type="Proteomes" id="UP001183817">
    <property type="component" value="Unassembled WGS sequence"/>
</dbReference>